<evidence type="ECO:0000313" key="1">
    <source>
        <dbReference type="EMBL" id="QHA89761.1"/>
    </source>
</evidence>
<dbReference type="Proteomes" id="UP000430368">
    <property type="component" value="Chromosome"/>
</dbReference>
<dbReference type="Pfam" id="PF26636">
    <property type="entry name" value="DUF8209"/>
    <property type="match status" value="1"/>
</dbReference>
<evidence type="ECO:0008006" key="3">
    <source>
        <dbReference type="Google" id="ProtNLM"/>
    </source>
</evidence>
<dbReference type="EMBL" id="CP041764">
    <property type="protein sequence ID" value="QHA89761.1"/>
    <property type="molecule type" value="Genomic_DNA"/>
</dbReference>
<keyword evidence="2" id="KW-1185">Reference proteome</keyword>
<gene>
    <name evidence="1" type="ORF">FO014_23780</name>
</gene>
<organism evidence="1 2">
    <name type="scientific">Serratia rhizosphaerae</name>
    <dbReference type="NCBI Taxonomy" id="2597702"/>
    <lineage>
        <taxon>Bacteria</taxon>
        <taxon>Pseudomonadati</taxon>
        <taxon>Pseudomonadota</taxon>
        <taxon>Gammaproteobacteria</taxon>
        <taxon>Enterobacterales</taxon>
        <taxon>Yersiniaceae</taxon>
        <taxon>Serratia</taxon>
    </lineage>
</organism>
<dbReference type="NCBIfam" id="NF045926">
    <property type="entry name" value="STM2901_fam"/>
    <property type="match status" value="1"/>
</dbReference>
<accession>A0ABX6GTZ2</accession>
<proteinExistence type="predicted"/>
<protein>
    <recommendedName>
        <fullName evidence="3">Phage membrane protein</fullName>
    </recommendedName>
</protein>
<sequence length="152" mass="16834">MDTIEELGGRYFYAERYHLSIGELFFMIFCEETANQLGIQDVGAVAAILGGFNVSKTRGKFRGNITDTSYVSRGARKVFGNKTFPGNIKLPSVVGGYPPSTMRVILTRKLGTFVGRAVPVLGWIILAKDITEISFRTVVKYNTIARGSDKLW</sequence>
<dbReference type="RefSeq" id="WP_160031288.1">
    <property type="nucleotide sequence ID" value="NZ_CP041764.1"/>
</dbReference>
<dbReference type="InterPro" id="IPR058064">
    <property type="entry name" value="STM2901-like"/>
</dbReference>
<reference evidence="1 2" key="1">
    <citation type="submission" date="2019-07" db="EMBL/GenBank/DDBJ databases">
        <title>Serratia dokdonensis sp. nov., an elicitor of systemic resistance in Nicotiana Tabacum.</title>
        <authorList>
            <person name="Son J.-S."/>
            <person name="Hwang Y.-J."/>
            <person name="Lee S.-Y."/>
            <person name="Ghim S.-Y."/>
        </authorList>
    </citation>
    <scope>NUCLEOTIDE SEQUENCE [LARGE SCALE GENOMIC DNA]</scope>
    <source>
        <strain evidence="1 2">KUDC3025</strain>
    </source>
</reference>
<dbReference type="InterPro" id="IPR058522">
    <property type="entry name" value="DUF8209"/>
</dbReference>
<name>A0ABX6GTZ2_9GAMM</name>
<evidence type="ECO:0000313" key="2">
    <source>
        <dbReference type="Proteomes" id="UP000430368"/>
    </source>
</evidence>